<name>A0A919UK52_9ACTN</name>
<evidence type="ECO:0000313" key="2">
    <source>
        <dbReference type="Proteomes" id="UP000640052"/>
    </source>
</evidence>
<keyword evidence="2" id="KW-1185">Reference proteome</keyword>
<gene>
    <name evidence="1" type="ORF">Aph01nite_29260</name>
</gene>
<protein>
    <submittedName>
        <fullName evidence="1">Uncharacterized protein</fullName>
    </submittedName>
</protein>
<dbReference type="EMBL" id="BOOA01000020">
    <property type="protein sequence ID" value="GIH24616.1"/>
    <property type="molecule type" value="Genomic_DNA"/>
</dbReference>
<reference evidence="1" key="1">
    <citation type="submission" date="2021-01" db="EMBL/GenBank/DDBJ databases">
        <title>Whole genome shotgun sequence of Acrocarpospora phusangensis NBRC 108782.</title>
        <authorList>
            <person name="Komaki H."/>
            <person name="Tamura T."/>
        </authorList>
    </citation>
    <scope>NUCLEOTIDE SEQUENCE</scope>
    <source>
        <strain evidence="1">NBRC 108782</strain>
    </source>
</reference>
<dbReference type="Proteomes" id="UP000640052">
    <property type="component" value="Unassembled WGS sequence"/>
</dbReference>
<organism evidence="1 2">
    <name type="scientific">Acrocarpospora phusangensis</name>
    <dbReference type="NCBI Taxonomy" id="1070424"/>
    <lineage>
        <taxon>Bacteria</taxon>
        <taxon>Bacillati</taxon>
        <taxon>Actinomycetota</taxon>
        <taxon>Actinomycetes</taxon>
        <taxon>Streptosporangiales</taxon>
        <taxon>Streptosporangiaceae</taxon>
        <taxon>Acrocarpospora</taxon>
    </lineage>
</organism>
<sequence length="61" mass="6725">MRGAYASDLLSGRGVIRRLDQTFSVSLDELVAMLALKKDSALISQKEFAGRRLFNEPDGPL</sequence>
<accession>A0A919UK52</accession>
<dbReference type="AlphaFoldDB" id="A0A919UK52"/>
<proteinExistence type="predicted"/>
<evidence type="ECO:0000313" key="1">
    <source>
        <dbReference type="EMBL" id="GIH24616.1"/>
    </source>
</evidence>
<comment type="caution">
    <text evidence="1">The sequence shown here is derived from an EMBL/GenBank/DDBJ whole genome shotgun (WGS) entry which is preliminary data.</text>
</comment>